<gene>
    <name evidence="4" type="ORF">SAMN05444372_10337</name>
</gene>
<feature type="binding site" evidence="2">
    <location>
        <position position="130"/>
    </location>
    <ligand>
        <name>Mn(2+)</name>
        <dbReference type="ChEBI" id="CHEBI:29035"/>
        <label>2</label>
    </ligand>
</feature>
<dbReference type="InterPro" id="IPR011650">
    <property type="entry name" value="Peptidase_M20_dimer"/>
</dbReference>
<feature type="binding site" evidence="2">
    <location>
        <position position="351"/>
    </location>
    <ligand>
        <name>Mn(2+)</name>
        <dbReference type="ChEBI" id="CHEBI:29035"/>
        <label>2</label>
    </ligand>
</feature>
<organism evidence="4 5">
    <name type="scientific">Flavobacterium micromati</name>
    <dbReference type="NCBI Taxonomy" id="229205"/>
    <lineage>
        <taxon>Bacteria</taxon>
        <taxon>Pseudomonadati</taxon>
        <taxon>Bacteroidota</taxon>
        <taxon>Flavobacteriia</taxon>
        <taxon>Flavobacteriales</taxon>
        <taxon>Flavobacteriaceae</taxon>
        <taxon>Flavobacterium</taxon>
    </lineage>
</organism>
<dbReference type="GO" id="GO:0016787">
    <property type="term" value="F:hydrolase activity"/>
    <property type="evidence" value="ECO:0007669"/>
    <property type="project" value="UniProtKB-KW"/>
</dbReference>
<dbReference type="Pfam" id="PF07687">
    <property type="entry name" value="M20_dimer"/>
    <property type="match status" value="1"/>
</dbReference>
<dbReference type="NCBIfam" id="TIGR01891">
    <property type="entry name" value="amidohydrolases"/>
    <property type="match status" value="1"/>
</dbReference>
<dbReference type="PIRSF" id="PIRSF005962">
    <property type="entry name" value="Pept_M20D_amidohydro"/>
    <property type="match status" value="1"/>
</dbReference>
<evidence type="ECO:0000313" key="5">
    <source>
        <dbReference type="Proteomes" id="UP000184020"/>
    </source>
</evidence>
<sequence length="380" mass="42181">MEKLNKLIELRKELHKYPEVSGNEIETGKRIKSFLKNYPPDKLISDLGSTGFAAIYKGKNPGKTVLFRCELDALPIEEINIFEHRSINKGVSHKCGHDGHTTILCGLATELYKNKPETGSVILLFQPAEEDGSGAEKVFSDPNFKVLQSDYVFALHNLPGYLINQIVVKNDTFTCAVNSLIIHLEGKTAHAGEPEKGKNPTLAIAEIITEFNTLIQADISQENFCLITPIYIKMGTKAYGVSAGAGEIHYTVRSDSNLQMQAIEIALENLAQSTASKHNLKCETSWIQNFKANSNNDKAVEIVRKVAKMNHFELLEKEKPFTWGEDFGLFTQNYPGAMFGLGSGLDTPALHNPDYDFPDDIIATGVAMFYQISKEITNAY</sequence>
<feature type="binding site" evidence="2">
    <location>
        <position position="156"/>
    </location>
    <ligand>
        <name>Mn(2+)</name>
        <dbReference type="ChEBI" id="CHEBI:29035"/>
        <label>2</label>
    </ligand>
</feature>
<dbReference type="GO" id="GO:0046872">
    <property type="term" value="F:metal ion binding"/>
    <property type="evidence" value="ECO:0007669"/>
    <property type="project" value="UniProtKB-KW"/>
</dbReference>
<name>A0A1M5HMJ4_9FLAO</name>
<evidence type="ECO:0000313" key="4">
    <source>
        <dbReference type="EMBL" id="SHG17131.1"/>
    </source>
</evidence>
<dbReference type="Gene3D" id="3.40.630.10">
    <property type="entry name" value="Zn peptidases"/>
    <property type="match status" value="1"/>
</dbReference>
<dbReference type="Proteomes" id="UP000184020">
    <property type="component" value="Unassembled WGS sequence"/>
</dbReference>
<dbReference type="RefSeq" id="WP_073017464.1">
    <property type="nucleotide sequence ID" value="NZ_FQWF01000003.1"/>
</dbReference>
<comment type="cofactor">
    <cofactor evidence="2">
        <name>Mn(2+)</name>
        <dbReference type="ChEBI" id="CHEBI:29035"/>
    </cofactor>
    <text evidence="2">The Mn(2+) ion enhances activity.</text>
</comment>
<dbReference type="OrthoDB" id="9776731at2"/>
<evidence type="ECO:0000256" key="1">
    <source>
        <dbReference type="ARBA" id="ARBA00022801"/>
    </source>
</evidence>
<accession>A0A1M5HMJ4</accession>
<dbReference type="PANTHER" id="PTHR11014:SF169">
    <property type="entry name" value="CLAN MH, FAMILY M20, PEPTIDASE T-LIKE METALLOPEPTIDASE"/>
    <property type="match status" value="1"/>
</dbReference>
<reference evidence="5" key="1">
    <citation type="submission" date="2016-11" db="EMBL/GenBank/DDBJ databases">
        <authorList>
            <person name="Varghese N."/>
            <person name="Submissions S."/>
        </authorList>
    </citation>
    <scope>NUCLEOTIDE SEQUENCE [LARGE SCALE GENOMIC DNA]</scope>
    <source>
        <strain evidence="5">DSM 17659</strain>
    </source>
</reference>
<keyword evidence="1 4" id="KW-0378">Hydrolase</keyword>
<dbReference type="InterPro" id="IPR002933">
    <property type="entry name" value="Peptidase_M20"/>
</dbReference>
<evidence type="ECO:0000259" key="3">
    <source>
        <dbReference type="Pfam" id="PF07687"/>
    </source>
</evidence>
<feature type="binding site" evidence="2">
    <location>
        <position position="97"/>
    </location>
    <ligand>
        <name>Mn(2+)</name>
        <dbReference type="ChEBI" id="CHEBI:29035"/>
        <label>2</label>
    </ligand>
</feature>
<evidence type="ECO:0000256" key="2">
    <source>
        <dbReference type="PIRSR" id="PIRSR005962-1"/>
    </source>
</evidence>
<feature type="binding site" evidence="2">
    <location>
        <position position="95"/>
    </location>
    <ligand>
        <name>Mn(2+)</name>
        <dbReference type="ChEBI" id="CHEBI:29035"/>
        <label>2</label>
    </ligand>
</feature>
<dbReference type="STRING" id="229205.SAMN05444372_10337"/>
<dbReference type="EMBL" id="FQWF01000003">
    <property type="protein sequence ID" value="SHG17131.1"/>
    <property type="molecule type" value="Genomic_DNA"/>
</dbReference>
<dbReference type="PANTHER" id="PTHR11014">
    <property type="entry name" value="PEPTIDASE M20 FAMILY MEMBER"/>
    <property type="match status" value="1"/>
</dbReference>
<protein>
    <submittedName>
        <fullName evidence="4">Amidohydrolase</fullName>
    </submittedName>
</protein>
<dbReference type="InterPro" id="IPR036264">
    <property type="entry name" value="Bact_exopeptidase_dim_dom"/>
</dbReference>
<dbReference type="SUPFAM" id="SSF55031">
    <property type="entry name" value="Bacterial exopeptidase dimerisation domain"/>
    <property type="match status" value="1"/>
</dbReference>
<dbReference type="InterPro" id="IPR017439">
    <property type="entry name" value="Amidohydrolase"/>
</dbReference>
<dbReference type="AlphaFoldDB" id="A0A1M5HMJ4"/>
<dbReference type="Gene3D" id="3.30.70.360">
    <property type="match status" value="1"/>
</dbReference>
<proteinExistence type="predicted"/>
<feature type="domain" description="Peptidase M20 dimerisation" evidence="3">
    <location>
        <begin position="181"/>
        <end position="277"/>
    </location>
</feature>
<keyword evidence="5" id="KW-1185">Reference proteome</keyword>
<dbReference type="Pfam" id="PF01546">
    <property type="entry name" value="Peptidase_M20"/>
    <property type="match status" value="1"/>
</dbReference>
<keyword evidence="2" id="KW-0479">Metal-binding</keyword>
<dbReference type="SUPFAM" id="SSF53187">
    <property type="entry name" value="Zn-dependent exopeptidases"/>
    <property type="match status" value="1"/>
</dbReference>
<keyword evidence="2" id="KW-0464">Manganese</keyword>